<dbReference type="AlphaFoldDB" id="A0A9P7AQ78"/>
<keyword evidence="2" id="KW-1185">Reference proteome</keyword>
<sequence length="88" mass="9974">MIPTANADGSTAWTTATGAKPSLAVVADHFLSMVEFAQVVPRMISTLEEYDWPIQRVTMLARFWGTVMLHRYWNSIDTIAQRAILIYQ</sequence>
<comment type="caution">
    <text evidence="1">The sequence shown here is derived from an EMBL/GenBank/DDBJ whole genome shotgun (WGS) entry which is preliminary data.</text>
</comment>
<dbReference type="GeneID" id="64590310"/>
<dbReference type="EMBL" id="JABBWE010000033">
    <property type="protein sequence ID" value="KAG1792883.1"/>
    <property type="molecule type" value="Genomic_DNA"/>
</dbReference>
<organism evidence="1 2">
    <name type="scientific">Suillus plorans</name>
    <dbReference type="NCBI Taxonomy" id="116603"/>
    <lineage>
        <taxon>Eukaryota</taxon>
        <taxon>Fungi</taxon>
        <taxon>Dikarya</taxon>
        <taxon>Basidiomycota</taxon>
        <taxon>Agaricomycotina</taxon>
        <taxon>Agaricomycetes</taxon>
        <taxon>Agaricomycetidae</taxon>
        <taxon>Boletales</taxon>
        <taxon>Suillineae</taxon>
        <taxon>Suillaceae</taxon>
        <taxon>Suillus</taxon>
    </lineage>
</organism>
<reference evidence="1" key="1">
    <citation type="journal article" date="2020" name="New Phytol.">
        <title>Comparative genomics reveals dynamic genome evolution in host specialist ectomycorrhizal fungi.</title>
        <authorList>
            <person name="Lofgren L.A."/>
            <person name="Nguyen N.H."/>
            <person name="Vilgalys R."/>
            <person name="Ruytinx J."/>
            <person name="Liao H.L."/>
            <person name="Branco S."/>
            <person name="Kuo A."/>
            <person name="LaButti K."/>
            <person name="Lipzen A."/>
            <person name="Andreopoulos W."/>
            <person name="Pangilinan J."/>
            <person name="Riley R."/>
            <person name="Hundley H."/>
            <person name="Na H."/>
            <person name="Barry K."/>
            <person name="Grigoriev I.V."/>
            <person name="Stajich J.E."/>
            <person name="Kennedy P.G."/>
        </authorList>
    </citation>
    <scope>NUCLEOTIDE SEQUENCE</scope>
    <source>
        <strain evidence="1">S12</strain>
    </source>
</reference>
<dbReference type="Proteomes" id="UP000719766">
    <property type="component" value="Unassembled WGS sequence"/>
</dbReference>
<feature type="non-terminal residue" evidence="1">
    <location>
        <position position="88"/>
    </location>
</feature>
<evidence type="ECO:0000313" key="1">
    <source>
        <dbReference type="EMBL" id="KAG1792883.1"/>
    </source>
</evidence>
<proteinExistence type="predicted"/>
<name>A0A9P7AQ78_9AGAM</name>
<protein>
    <submittedName>
        <fullName evidence="1">Uncharacterized protein</fullName>
    </submittedName>
</protein>
<gene>
    <name evidence="1" type="ORF">HD556DRAFT_1210210</name>
</gene>
<dbReference type="OrthoDB" id="2688210at2759"/>
<evidence type="ECO:0000313" key="2">
    <source>
        <dbReference type="Proteomes" id="UP000719766"/>
    </source>
</evidence>
<dbReference type="RefSeq" id="XP_041159420.1">
    <property type="nucleotide sequence ID" value="XM_041296546.1"/>
</dbReference>
<accession>A0A9P7AQ78</accession>